<dbReference type="SMART" id="SM00028">
    <property type="entry name" value="TPR"/>
    <property type="match status" value="10"/>
</dbReference>
<dbReference type="InterPro" id="IPR006597">
    <property type="entry name" value="Sel1-like"/>
</dbReference>
<name>A0A4R7Z178_9FIRM</name>
<dbReference type="Pfam" id="PF13424">
    <property type="entry name" value="TPR_12"/>
    <property type="match status" value="1"/>
</dbReference>
<dbReference type="SUPFAM" id="SSF81901">
    <property type="entry name" value="HCP-like"/>
    <property type="match status" value="1"/>
</dbReference>
<evidence type="ECO:0000256" key="3">
    <source>
        <dbReference type="PROSITE-ProRule" id="PRU00339"/>
    </source>
</evidence>
<dbReference type="OrthoDB" id="174931at2"/>
<reference evidence="5 6" key="1">
    <citation type="submission" date="2019-03" db="EMBL/GenBank/DDBJ databases">
        <title>Subsurface microbial communities from deep shales in Ohio and West Virginia, USA.</title>
        <authorList>
            <person name="Wrighton K."/>
        </authorList>
    </citation>
    <scope>NUCLEOTIDE SEQUENCE [LARGE SCALE GENOMIC DNA]</scope>
    <source>
        <strain evidence="5 6">MSL9.2</strain>
    </source>
</reference>
<evidence type="ECO:0000313" key="6">
    <source>
        <dbReference type="Proteomes" id="UP000294697"/>
    </source>
</evidence>
<evidence type="ECO:0000259" key="4">
    <source>
        <dbReference type="Pfam" id="PF17128"/>
    </source>
</evidence>
<dbReference type="InterPro" id="IPR019734">
    <property type="entry name" value="TPR_rpt"/>
</dbReference>
<organism evidence="5 6">
    <name type="scientific">Halanaerobium saccharolyticum</name>
    <dbReference type="NCBI Taxonomy" id="43595"/>
    <lineage>
        <taxon>Bacteria</taxon>
        <taxon>Bacillati</taxon>
        <taxon>Bacillota</taxon>
        <taxon>Clostridia</taxon>
        <taxon>Halanaerobiales</taxon>
        <taxon>Halanaerobiaceae</taxon>
        <taxon>Halanaerobium</taxon>
    </lineage>
</organism>
<evidence type="ECO:0000256" key="1">
    <source>
        <dbReference type="ARBA" id="ARBA00022737"/>
    </source>
</evidence>
<proteinExistence type="predicted"/>
<dbReference type="Pfam" id="PF13181">
    <property type="entry name" value="TPR_8"/>
    <property type="match status" value="2"/>
</dbReference>
<dbReference type="InterPro" id="IPR011990">
    <property type="entry name" value="TPR-like_helical_dom_sf"/>
</dbReference>
<dbReference type="Pfam" id="PF17128">
    <property type="entry name" value="DUF5107"/>
    <property type="match status" value="1"/>
</dbReference>
<dbReference type="PROSITE" id="PS50005">
    <property type="entry name" value="TPR"/>
    <property type="match status" value="3"/>
</dbReference>
<feature type="domain" description="DUF5107" evidence="4">
    <location>
        <begin position="42"/>
        <end position="342"/>
    </location>
</feature>
<dbReference type="Proteomes" id="UP000294697">
    <property type="component" value="Unassembled WGS sequence"/>
</dbReference>
<dbReference type="AlphaFoldDB" id="A0A4R7Z178"/>
<protein>
    <submittedName>
        <fullName evidence="5">Tetratricopeptide repeat protein</fullName>
    </submittedName>
</protein>
<keyword evidence="1" id="KW-0677">Repeat</keyword>
<dbReference type="Gene3D" id="1.25.40.10">
    <property type="entry name" value="Tetratricopeptide repeat domain"/>
    <property type="match status" value="4"/>
</dbReference>
<evidence type="ECO:0000256" key="2">
    <source>
        <dbReference type="ARBA" id="ARBA00022803"/>
    </source>
</evidence>
<dbReference type="InterPro" id="IPR033396">
    <property type="entry name" value="DUF5107"/>
</dbReference>
<dbReference type="SUPFAM" id="SSF48452">
    <property type="entry name" value="TPR-like"/>
    <property type="match status" value="2"/>
</dbReference>
<accession>A0A4R7Z178</accession>
<feature type="repeat" description="TPR" evidence="3">
    <location>
        <begin position="715"/>
        <end position="748"/>
    </location>
</feature>
<dbReference type="PANTHER" id="PTHR45586:SF1">
    <property type="entry name" value="LIPOPOLYSACCHARIDE ASSEMBLY PROTEIN B"/>
    <property type="match status" value="1"/>
</dbReference>
<dbReference type="RefSeq" id="WP_111572344.1">
    <property type="nucleotide sequence ID" value="NZ_QLME01000012.1"/>
</dbReference>
<feature type="repeat" description="TPR" evidence="3">
    <location>
        <begin position="540"/>
        <end position="573"/>
    </location>
</feature>
<gene>
    <name evidence="5" type="ORF">C8C77_10934</name>
</gene>
<feature type="repeat" description="TPR" evidence="3">
    <location>
        <begin position="771"/>
        <end position="804"/>
    </location>
</feature>
<dbReference type="SMART" id="SM00671">
    <property type="entry name" value="SEL1"/>
    <property type="match status" value="4"/>
</dbReference>
<dbReference type="PANTHER" id="PTHR45586">
    <property type="entry name" value="TPR REPEAT-CONTAINING PROTEIN PA4667"/>
    <property type="match status" value="1"/>
</dbReference>
<dbReference type="EMBL" id="SODA01000009">
    <property type="protein sequence ID" value="TDW04473.1"/>
    <property type="molecule type" value="Genomic_DNA"/>
</dbReference>
<keyword evidence="2 3" id="KW-0802">TPR repeat</keyword>
<dbReference type="Pfam" id="PF13414">
    <property type="entry name" value="TPR_11"/>
    <property type="match status" value="1"/>
</dbReference>
<sequence length="1112" mass="129141">MSKKFSVKVWEEIVEIETYPVGNADKNPMFLDKRVYQGSSGKVYPLPVTEKIYDNKIMKEYKMIYLENDYLKIEILPELGGRIQRAYDKTNGYDFVYYNPVIKPALVGLTGPWIAGGIEFNWPQHHRPSTYSPAEYSYETNEDGSAVVWVSEIDRMYGTKGMAGFKLYPDKAYLEIIGQLYNKTELPQTFLWWANPAVAVNEDYKSIFPPDVKAVFDHGKRDVSKFPIATGEYYKVDYSAGVDISKYKNIPVPTSYMAYHSDYNFVGGYDYSEEAGILHVANHHISPGKKQWTWGTGDFGQRWYQNLSDYSSGEYIELMTGVYTDNQPDFTWIQPHEEKTFKQYFLPYKGLGQVKNASKDFLINLEFKNDKAEISIYATSKYNDVKVILKEANQIILNEAVDIDPLDIYSQKLKIDKKLNESNYTLKVLDSSGSLLLSYSPAAESLLKTPDPAEAAEKPEAVQTNEELYLTALHLEQYRHATYDPDPYYLEGLKRDPGDIRINNAYGRLLMRRGNFPESEKYFRRAIERLTEKNQNPYDIEAYYNLGLSLKYQEQYDQAFSAFHKAIWSGEFHDRGYYELAALAYRKGEIVDALEYIEKAIIKNYHSSKSRNLKTAILRKMKKFKKAENLVEETLKIDKLDFAARSELYFIKENIGQSKTAAELKQKMVEVLRNDQHNFLELAVDYGNAFLYQEAVDVLEIYLSNNQDDEFAIYPMIYYYLAYYYLKMKNETKAKKYFRKAAAANSDYCFPNKLTSINVLQSAINKDPQDSKAPYYLGNLLYDKKQYQKAVKLWEKSTEIDSSFPTVQRNLALAYYNKLSNKGKSKKLLERSYKLNPKDSRVLFELDQLYKKLGYSNQKRKEFLDDKFEIVKERDDLYTEYITLENNLGHHEDALKLLSERNFHPWEGGEGKVTSQYKFANLELAKEKIESGEYQKALDLINAARTYPKNLGEGKLPIAKENDLDYYTAAVYRELGQNDKAEKYFKKAAAGSEDMSDTLYYNDQPAHMIFYQGVALRELGEKKEAKSKFNALYDYGEKHFFDEVEIDYFAVSLPDFLVFDADLEEKNKIHCKYLMGLSLIAKGKNKEAEALFNYIKKRAPYHQGIKRKYLLN</sequence>
<evidence type="ECO:0000313" key="5">
    <source>
        <dbReference type="EMBL" id="TDW04473.1"/>
    </source>
</evidence>
<dbReference type="InterPro" id="IPR051012">
    <property type="entry name" value="CellSynth/LPSAsmb/PSIAsmb"/>
</dbReference>
<comment type="caution">
    <text evidence="5">The sequence shown here is derived from an EMBL/GenBank/DDBJ whole genome shotgun (WGS) entry which is preliminary data.</text>
</comment>